<accession>A0ABW0FNC4</accession>
<sequence>MKRIALVAAAALIVGAGGIFTATQVDAWGSTGHRFVGVAAMRALPDELPAFLRDPGAAAEVGELSREPDRTKGAGQPHDRERDTAHFVDLDDEGHVMNSNGPTLSNLPTLKSEYDAQLLAAGIEVNDAGYLPYAIMDAYQHLARDFATWRVLNAAEARETDAGKRAWYREDRLRREALILRDIGYLSHYIGDGSQPHHMSIHYNGWGDYPNPEGFTNSRQTHGAFEGAFIRRNMRLDAVEAAMPATNLDGFEMRARMASYLNGTLAQVVPFYRLEKTGAFAANAEGAVLTSGAEFATARLAAGAAELRDWITMAWREAGAASIGWPAVKVAEVEAGTADPWASMVGED</sequence>
<protein>
    <submittedName>
        <fullName evidence="3">S1/P1 Nuclease</fullName>
    </submittedName>
</protein>
<organism evidence="3 4">
    <name type="scientific">Brevundimonas staleyi</name>
    <dbReference type="NCBI Taxonomy" id="74326"/>
    <lineage>
        <taxon>Bacteria</taxon>
        <taxon>Pseudomonadati</taxon>
        <taxon>Pseudomonadota</taxon>
        <taxon>Alphaproteobacteria</taxon>
        <taxon>Caulobacterales</taxon>
        <taxon>Caulobacteraceae</taxon>
        <taxon>Brevundimonas</taxon>
    </lineage>
</organism>
<feature type="region of interest" description="Disordered" evidence="1">
    <location>
        <begin position="59"/>
        <end position="83"/>
    </location>
</feature>
<dbReference type="InterPro" id="IPR008947">
    <property type="entry name" value="PLipase_C/P1_nuclease_dom_sf"/>
</dbReference>
<evidence type="ECO:0000256" key="1">
    <source>
        <dbReference type="SAM" id="MobiDB-lite"/>
    </source>
</evidence>
<feature type="chain" id="PRO_5045338263" evidence="2">
    <location>
        <begin position="28"/>
        <end position="348"/>
    </location>
</feature>
<dbReference type="EMBL" id="JBHSLF010000008">
    <property type="protein sequence ID" value="MFC5343031.1"/>
    <property type="molecule type" value="Genomic_DNA"/>
</dbReference>
<evidence type="ECO:0000313" key="4">
    <source>
        <dbReference type="Proteomes" id="UP001596152"/>
    </source>
</evidence>
<dbReference type="Gene3D" id="1.10.575.10">
    <property type="entry name" value="P1 Nuclease"/>
    <property type="match status" value="1"/>
</dbReference>
<reference evidence="4" key="1">
    <citation type="journal article" date="2019" name="Int. J. Syst. Evol. Microbiol.">
        <title>The Global Catalogue of Microorganisms (GCM) 10K type strain sequencing project: providing services to taxonomists for standard genome sequencing and annotation.</title>
        <authorList>
            <consortium name="The Broad Institute Genomics Platform"/>
            <consortium name="The Broad Institute Genome Sequencing Center for Infectious Disease"/>
            <person name="Wu L."/>
            <person name="Ma J."/>
        </authorList>
    </citation>
    <scope>NUCLEOTIDE SEQUENCE [LARGE SCALE GENOMIC DNA]</scope>
    <source>
        <strain evidence="4">JCM 12125</strain>
    </source>
</reference>
<keyword evidence="4" id="KW-1185">Reference proteome</keyword>
<dbReference type="RefSeq" id="WP_374037206.1">
    <property type="nucleotide sequence ID" value="NZ_CP169082.1"/>
</dbReference>
<evidence type="ECO:0000256" key="2">
    <source>
        <dbReference type="SAM" id="SignalP"/>
    </source>
</evidence>
<comment type="caution">
    <text evidence="3">The sequence shown here is derived from an EMBL/GenBank/DDBJ whole genome shotgun (WGS) entry which is preliminary data.</text>
</comment>
<gene>
    <name evidence="3" type="ORF">ACFPIE_03835</name>
</gene>
<proteinExistence type="predicted"/>
<keyword evidence="2" id="KW-0732">Signal</keyword>
<dbReference type="SUPFAM" id="SSF48537">
    <property type="entry name" value="Phospholipase C/P1 nuclease"/>
    <property type="match status" value="1"/>
</dbReference>
<feature type="signal peptide" evidence="2">
    <location>
        <begin position="1"/>
        <end position="27"/>
    </location>
</feature>
<name>A0ABW0FNC4_9CAUL</name>
<dbReference type="Proteomes" id="UP001596152">
    <property type="component" value="Unassembled WGS sequence"/>
</dbReference>
<evidence type="ECO:0000313" key="3">
    <source>
        <dbReference type="EMBL" id="MFC5343031.1"/>
    </source>
</evidence>
<feature type="compositionally biased region" description="Basic and acidic residues" evidence="1">
    <location>
        <begin position="63"/>
        <end position="83"/>
    </location>
</feature>